<organism evidence="2 3">
    <name type="scientific">Desulforamulus profundi</name>
    <dbReference type="NCBI Taxonomy" id="1383067"/>
    <lineage>
        <taxon>Bacteria</taxon>
        <taxon>Bacillati</taxon>
        <taxon>Bacillota</taxon>
        <taxon>Clostridia</taxon>
        <taxon>Eubacteriales</taxon>
        <taxon>Peptococcaceae</taxon>
        <taxon>Desulforamulus</taxon>
    </lineage>
</organism>
<dbReference type="RefSeq" id="WP_238473057.1">
    <property type="nucleotide sequence ID" value="NZ_AWQQ01000049.1"/>
</dbReference>
<evidence type="ECO:0000313" key="3">
    <source>
        <dbReference type="Proteomes" id="UP000222564"/>
    </source>
</evidence>
<proteinExistence type="predicted"/>
<dbReference type="Proteomes" id="UP000222564">
    <property type="component" value="Unassembled WGS sequence"/>
</dbReference>
<name>A0A2C6MFJ4_9FIRM</name>
<sequence length="51" mass="5890">MNRKLNWRLILSAVGFLLIGVSMFFPKETWLIISGALLFGIGMIRKPKKRK</sequence>
<keyword evidence="1" id="KW-1133">Transmembrane helix</keyword>
<feature type="transmembrane region" description="Helical" evidence="1">
    <location>
        <begin position="30"/>
        <end position="45"/>
    </location>
</feature>
<comment type="caution">
    <text evidence="2">The sequence shown here is derived from an EMBL/GenBank/DDBJ whole genome shotgun (WGS) entry which is preliminary data.</text>
</comment>
<dbReference type="AlphaFoldDB" id="A0A2C6MFJ4"/>
<gene>
    <name evidence="2" type="ORF">P378_09850</name>
</gene>
<keyword evidence="1" id="KW-0812">Transmembrane</keyword>
<keyword evidence="1" id="KW-0472">Membrane</keyword>
<reference evidence="2 3" key="1">
    <citation type="submission" date="2013-09" db="EMBL/GenBank/DDBJ databases">
        <title>Biodegradation of hydrocarbons in the deep terrestrial subsurface : characterization of a microbial consortium composed of two Desulfotomaculum species originating from a deep geological formation.</title>
        <authorList>
            <person name="Aullo T."/>
            <person name="Berlendis S."/>
            <person name="Lascourreges J.-F."/>
            <person name="Dessort D."/>
            <person name="Saint-Laurent S."/>
            <person name="Schraauwers B."/>
            <person name="Mas J."/>
            <person name="Magot M."/>
            <person name="Ranchou-Peyruse A."/>
        </authorList>
    </citation>
    <scope>NUCLEOTIDE SEQUENCE [LARGE SCALE GENOMIC DNA]</scope>
    <source>
        <strain evidence="2 3">Bs107</strain>
    </source>
</reference>
<dbReference type="EMBL" id="AWQQ01000049">
    <property type="protein sequence ID" value="PHJ38462.1"/>
    <property type="molecule type" value="Genomic_DNA"/>
</dbReference>
<keyword evidence="3" id="KW-1185">Reference proteome</keyword>
<accession>A0A2C6MFJ4</accession>
<feature type="transmembrane region" description="Helical" evidence="1">
    <location>
        <begin position="7"/>
        <end position="24"/>
    </location>
</feature>
<evidence type="ECO:0000256" key="1">
    <source>
        <dbReference type="SAM" id="Phobius"/>
    </source>
</evidence>
<evidence type="ECO:0000313" key="2">
    <source>
        <dbReference type="EMBL" id="PHJ38462.1"/>
    </source>
</evidence>
<protein>
    <submittedName>
        <fullName evidence="2">Uncharacterized protein</fullName>
    </submittedName>
</protein>